<evidence type="ECO:0000313" key="9">
    <source>
        <dbReference type="Proteomes" id="UP000196581"/>
    </source>
</evidence>
<evidence type="ECO:0000256" key="5">
    <source>
        <dbReference type="SAM" id="Phobius"/>
    </source>
</evidence>
<evidence type="ECO:0000256" key="4">
    <source>
        <dbReference type="SAM" id="MobiDB-lite"/>
    </source>
</evidence>
<gene>
    <name evidence="8" type="ORF">FM105_12035</name>
</gene>
<dbReference type="InterPro" id="IPR036907">
    <property type="entry name" value="5'-Nucleotdase_C_sf"/>
</dbReference>
<evidence type="ECO:0000259" key="6">
    <source>
        <dbReference type="Pfam" id="PF00149"/>
    </source>
</evidence>
<dbReference type="PANTHER" id="PTHR11575">
    <property type="entry name" value="5'-NUCLEOTIDASE-RELATED"/>
    <property type="match status" value="1"/>
</dbReference>
<keyword evidence="5" id="KW-0812">Transmembrane</keyword>
<keyword evidence="5" id="KW-0472">Membrane</keyword>
<dbReference type="PANTHER" id="PTHR11575:SF6">
    <property type="entry name" value="2',3'-CYCLIC-NUCLEOTIDE 2'-PHOSPHODIESTERASE_3'-NUCLEOTIDASE"/>
    <property type="match status" value="1"/>
</dbReference>
<dbReference type="InterPro" id="IPR006970">
    <property type="entry name" value="PT"/>
</dbReference>
<dbReference type="GO" id="GO:0000166">
    <property type="term" value="F:nucleotide binding"/>
    <property type="evidence" value="ECO:0007669"/>
    <property type="project" value="UniProtKB-KW"/>
</dbReference>
<feature type="compositionally biased region" description="Acidic residues" evidence="4">
    <location>
        <begin position="612"/>
        <end position="630"/>
    </location>
</feature>
<accession>A0A1X6XL02</accession>
<dbReference type="SUPFAM" id="SSF56300">
    <property type="entry name" value="Metallo-dependent phosphatases"/>
    <property type="match status" value="1"/>
</dbReference>
<evidence type="ECO:0000256" key="2">
    <source>
        <dbReference type="ARBA" id="ARBA00022737"/>
    </source>
</evidence>
<evidence type="ECO:0000256" key="1">
    <source>
        <dbReference type="ARBA" id="ARBA00022729"/>
    </source>
</evidence>
<keyword evidence="3" id="KW-0547">Nucleotide-binding</keyword>
<reference evidence="9" key="1">
    <citation type="submission" date="2017-02" db="EMBL/GenBank/DDBJ databases">
        <authorList>
            <person name="Dridi B."/>
        </authorList>
    </citation>
    <scope>NUCLEOTIDE SEQUENCE [LARGE SCALE GENOMIC DNA]</scope>
    <source>
        <strain evidence="9">B Co 03.10</strain>
    </source>
</reference>
<feature type="transmembrane region" description="Helical" evidence="5">
    <location>
        <begin position="691"/>
        <end position="711"/>
    </location>
</feature>
<dbReference type="Gene3D" id="3.60.21.10">
    <property type="match status" value="1"/>
</dbReference>
<name>A0A1X6XL02_9MICO</name>
<dbReference type="EMBL" id="FWFF01000019">
    <property type="protein sequence ID" value="SLN00005.1"/>
    <property type="molecule type" value="Genomic_DNA"/>
</dbReference>
<evidence type="ECO:0000259" key="7">
    <source>
        <dbReference type="Pfam" id="PF02872"/>
    </source>
</evidence>
<dbReference type="SUPFAM" id="SSF55816">
    <property type="entry name" value="5'-nucleotidase (syn. UDP-sugar hydrolase), C-terminal domain"/>
    <property type="match status" value="1"/>
</dbReference>
<dbReference type="InterPro" id="IPR029052">
    <property type="entry name" value="Metallo-depent_PP-like"/>
</dbReference>
<dbReference type="InterPro" id="IPR006179">
    <property type="entry name" value="5_nucleotidase/apyrase"/>
</dbReference>
<feature type="domain" description="Calcineurin-like phosphoesterase" evidence="6">
    <location>
        <begin position="47"/>
        <end position="289"/>
    </location>
</feature>
<sequence length="716" mass="77508">MLSLSIDALEEIRMIRPTVPAALAAAALVVGPAASATAMPAPQALSMSVLATSDVHGHALNWDYFTDSPYPAGEELGLDRAKTVVDGIRAEKGEESVLLVDNGDSIQGNPLTSYYSATEPVTESGLDHPMAVANDLMGYDAQVVGNHEYNYGLDMLDYYEGQVDFPLLAANAVDTASGDPYSEPTALIEREIDGETVTVGVIGLTTPGSRIWDKKHLEGAIEFEDMVTSAQTYAPQLKEEGADVVIALAHSGKDPQGQEWDPSLLQENLSRTVAEQVPEIDVLVAGHSHLDEPSEVVTQSDGSQALITQPNYWARSVSEVELSLVPETDGDGFAVDWDEAVPSVTPHYLQGDVAESQEMADALSDYHDETVDYVNQTIAQASETMSAETSRYEDTAILDFIGHIMTEKTAEGLAGTEYEDLPVLAQTSPFSRDAVFSEGDVTVRDVAALYVFDNTLAGVTMNGAQLKDYLEYAARFYDQVDEGADFDPEEVSNAYDEVDGRDIPDYAYDALTGVDYDINISKPLGERIENIRMADGTEVAEDDEFVLAINNYRQSGGSGYPVDGLDEVYNEQVAIREALIDWAVEKQVIDPDDFHEQNWLLTSESIDRSEPEPTDDPTDGPSDDPSDDPSGEPTDQPSDQPSDDPSDRPEDGDDGDDGRDDDGRDDDGREDEGREDDRDDDSRLPRTGAEFVGVIGAAIALAGLGTAAVIASRRRR</sequence>
<dbReference type="InterPro" id="IPR004843">
    <property type="entry name" value="Calcineurin-like_PHP"/>
</dbReference>
<comment type="similarity">
    <text evidence="3">Belongs to the 5'-nucleotidase family.</text>
</comment>
<dbReference type="Pfam" id="PF02872">
    <property type="entry name" value="5_nucleotid_C"/>
    <property type="match status" value="1"/>
</dbReference>
<protein>
    <submittedName>
        <fullName evidence="8">2',3'-cyclic-nucleotide 2'-phosphodiesterase</fullName>
        <ecNumber evidence="8">3.1.4.16</ecNumber>
    </submittedName>
</protein>
<dbReference type="GO" id="GO:0030288">
    <property type="term" value="C:outer membrane-bounded periplasmic space"/>
    <property type="evidence" value="ECO:0007669"/>
    <property type="project" value="TreeGrafter"/>
</dbReference>
<feature type="compositionally biased region" description="Acidic residues" evidence="4">
    <location>
        <begin position="650"/>
        <end position="670"/>
    </location>
</feature>
<dbReference type="Pfam" id="PF00149">
    <property type="entry name" value="Metallophos"/>
    <property type="match status" value="1"/>
</dbReference>
<dbReference type="InterPro" id="IPR008334">
    <property type="entry name" value="5'-Nucleotdase_C"/>
</dbReference>
<feature type="compositionally biased region" description="Low complexity" evidence="4">
    <location>
        <begin position="631"/>
        <end position="640"/>
    </location>
</feature>
<keyword evidence="3 8" id="KW-0378">Hydrolase</keyword>
<keyword evidence="5" id="KW-1133">Transmembrane helix</keyword>
<dbReference type="PRINTS" id="PR01607">
    <property type="entry name" value="APYRASEFAMLY"/>
</dbReference>
<organism evidence="8 9">
    <name type="scientific">Brevibacterium yomogidense</name>
    <dbReference type="NCBI Taxonomy" id="946573"/>
    <lineage>
        <taxon>Bacteria</taxon>
        <taxon>Bacillati</taxon>
        <taxon>Actinomycetota</taxon>
        <taxon>Actinomycetes</taxon>
        <taxon>Micrococcales</taxon>
        <taxon>Brevibacteriaceae</taxon>
        <taxon>Brevibacterium</taxon>
    </lineage>
</organism>
<evidence type="ECO:0000256" key="3">
    <source>
        <dbReference type="RuleBase" id="RU362119"/>
    </source>
</evidence>
<dbReference type="Proteomes" id="UP000196581">
    <property type="component" value="Unassembled WGS sequence"/>
</dbReference>
<keyword evidence="9" id="KW-1185">Reference proteome</keyword>
<proteinExistence type="inferred from homology"/>
<keyword evidence="2" id="KW-0677">Repeat</keyword>
<evidence type="ECO:0000313" key="8">
    <source>
        <dbReference type="EMBL" id="SLN00005.1"/>
    </source>
</evidence>
<feature type="compositionally biased region" description="Basic and acidic residues" evidence="4">
    <location>
        <begin position="671"/>
        <end position="684"/>
    </location>
</feature>
<keyword evidence="1" id="KW-0732">Signal</keyword>
<feature type="domain" description="5'-Nucleotidase C-terminal" evidence="7">
    <location>
        <begin position="378"/>
        <end position="562"/>
    </location>
</feature>
<dbReference type="GO" id="GO:0009166">
    <property type="term" value="P:nucleotide catabolic process"/>
    <property type="evidence" value="ECO:0007669"/>
    <property type="project" value="InterPro"/>
</dbReference>
<dbReference type="AlphaFoldDB" id="A0A1X6XL02"/>
<dbReference type="Gene3D" id="3.90.780.10">
    <property type="entry name" value="5'-Nucleotidase, C-terminal domain"/>
    <property type="match status" value="1"/>
</dbReference>
<dbReference type="EC" id="3.1.4.16" evidence="8"/>
<feature type="region of interest" description="Disordered" evidence="4">
    <location>
        <begin position="602"/>
        <end position="686"/>
    </location>
</feature>
<dbReference type="GO" id="GO:0008663">
    <property type="term" value="F:2',3'-cyclic-nucleotide 2'-phosphodiesterase activity"/>
    <property type="evidence" value="ECO:0007669"/>
    <property type="project" value="UniProtKB-EC"/>
</dbReference>
<dbReference type="Pfam" id="PF04886">
    <property type="entry name" value="PT"/>
    <property type="match status" value="1"/>
</dbReference>